<dbReference type="Proteomes" id="UP001196509">
    <property type="component" value="Unassembled WGS sequence"/>
</dbReference>
<name>A0AAE3D407_9HYPH</name>
<sequence length="53" mass="5849">MIDKALAKRLQALMRSPLQFGATFITFAALIKPELGCKIRPGFAFYPIGDIAH</sequence>
<evidence type="ECO:0000313" key="2">
    <source>
        <dbReference type="Proteomes" id="UP001196509"/>
    </source>
</evidence>
<dbReference type="RefSeq" id="WP_220231001.1">
    <property type="nucleotide sequence ID" value="NZ_JAICBX010000005.1"/>
</dbReference>
<keyword evidence="2" id="KW-1185">Reference proteome</keyword>
<evidence type="ECO:0000313" key="1">
    <source>
        <dbReference type="EMBL" id="MBW8640298.1"/>
    </source>
</evidence>
<accession>A0AAE3D407</accession>
<comment type="caution">
    <text evidence="1">The sequence shown here is derived from an EMBL/GenBank/DDBJ whole genome shotgun (WGS) entry which is preliminary data.</text>
</comment>
<dbReference type="EMBL" id="JAICBX010000005">
    <property type="protein sequence ID" value="MBW8640298.1"/>
    <property type="molecule type" value="Genomic_DNA"/>
</dbReference>
<proteinExistence type="predicted"/>
<protein>
    <submittedName>
        <fullName evidence="1">Uncharacterized protein</fullName>
    </submittedName>
</protein>
<dbReference type="AlphaFoldDB" id="A0AAE3D407"/>
<organism evidence="1 2">
    <name type="scientific">Flavimaribacter sediminis</name>
    <dbReference type="NCBI Taxonomy" id="2865987"/>
    <lineage>
        <taxon>Bacteria</taxon>
        <taxon>Pseudomonadati</taxon>
        <taxon>Pseudomonadota</taxon>
        <taxon>Alphaproteobacteria</taxon>
        <taxon>Hyphomicrobiales</taxon>
        <taxon>Rhizobiaceae</taxon>
        <taxon>Flavimaribacter</taxon>
    </lineage>
</organism>
<gene>
    <name evidence="1" type="ORF">K1W69_24100</name>
</gene>
<reference evidence="1" key="1">
    <citation type="submission" date="2021-08" db="EMBL/GenBank/DDBJ databases">
        <title>Hoeflea bacterium WL0058 sp. nov., isolated from the sediment.</title>
        <authorList>
            <person name="Wang L."/>
            <person name="Zhang D."/>
        </authorList>
    </citation>
    <scope>NUCLEOTIDE SEQUENCE</scope>
    <source>
        <strain evidence="1">WL0058</strain>
    </source>
</reference>